<dbReference type="GO" id="GO:0004177">
    <property type="term" value="F:aminopeptidase activity"/>
    <property type="evidence" value="ECO:0007669"/>
    <property type="project" value="UniProtKB-KW"/>
</dbReference>
<keyword evidence="3" id="KW-1185">Reference proteome</keyword>
<accession>A0A1I4WUS4</accession>
<keyword evidence="2" id="KW-0378">Hydrolase</keyword>
<evidence type="ECO:0000313" key="2">
    <source>
        <dbReference type="EMBL" id="SFN16890.1"/>
    </source>
</evidence>
<name>A0A1I4WUS4_9GAMM</name>
<dbReference type="AlphaFoldDB" id="A0A1I4WUS4"/>
<reference evidence="3" key="1">
    <citation type="submission" date="2016-10" db="EMBL/GenBank/DDBJ databases">
        <authorList>
            <person name="Varghese N."/>
            <person name="Submissions S."/>
        </authorList>
    </citation>
    <scope>NUCLEOTIDE SEQUENCE [LARGE SCALE GENOMIC DNA]</scope>
    <source>
        <strain evidence="3">CGMCC 1.6775</strain>
    </source>
</reference>
<gene>
    <name evidence="2" type="ORF">SAMN04487961_2307</name>
</gene>
<keyword evidence="1" id="KW-0472">Membrane</keyword>
<protein>
    <submittedName>
        <fullName evidence="2">Predicted aminopeptidase</fullName>
    </submittedName>
</protein>
<sequence length="367" mass="41673">METGPSITPRSMKQLSQIYLLLLLITGLTGCTTIGYYTQAITGHFGLMTRAEPVPKVIGNAETPADIRDKLALALEARQFAREQLALPVEDAFLEYVQLERPWVVVNLVAVPEFSLEPHRWCYPFVGCQAYRGYFSLEDAREEQARFRANGYDTFIGGVTAYSTLGWFDDPLHSGFTRLSEDRMVALMFHELAHRVVYIAEDTTFNESFATSVELEGLRQWLSQRGEADRFDEALARLQRRNQTLDLVRAATSGLEALYQQSDSLAEDTLRARKQAILSRLAEDYRELSETWTEPGPFGPAPVTLNNANLALFRQYNQFVPGFRQLLADHGNDFPAFYRAVEELGQQPPDQRTAALERLSQRFEENL</sequence>
<evidence type="ECO:0000256" key="1">
    <source>
        <dbReference type="SAM" id="Phobius"/>
    </source>
</evidence>
<dbReference type="Pfam" id="PF10023">
    <property type="entry name" value="Aminopep"/>
    <property type="match status" value="1"/>
</dbReference>
<dbReference type="PIRSF" id="PIRSF029285">
    <property type="entry name" value="Aminopept"/>
    <property type="match status" value="1"/>
</dbReference>
<keyword evidence="2" id="KW-0645">Protease</keyword>
<evidence type="ECO:0000313" key="3">
    <source>
        <dbReference type="Proteomes" id="UP000199339"/>
    </source>
</evidence>
<dbReference type="EMBL" id="FOUR01000005">
    <property type="protein sequence ID" value="SFN16890.1"/>
    <property type="molecule type" value="Genomic_DNA"/>
</dbReference>
<keyword evidence="1" id="KW-0812">Transmembrane</keyword>
<keyword evidence="2" id="KW-0031">Aminopeptidase</keyword>
<feature type="transmembrane region" description="Helical" evidence="1">
    <location>
        <begin position="18"/>
        <end position="37"/>
    </location>
</feature>
<proteinExistence type="predicted"/>
<dbReference type="Proteomes" id="UP000199339">
    <property type="component" value="Unassembled WGS sequence"/>
</dbReference>
<dbReference type="InterPro" id="IPR014553">
    <property type="entry name" value="Aminopept"/>
</dbReference>
<organism evidence="2 3">
    <name type="scientific">Marinobacter pelagius</name>
    <dbReference type="NCBI Taxonomy" id="379482"/>
    <lineage>
        <taxon>Bacteria</taxon>
        <taxon>Pseudomonadati</taxon>
        <taxon>Pseudomonadota</taxon>
        <taxon>Gammaproteobacteria</taxon>
        <taxon>Pseudomonadales</taxon>
        <taxon>Marinobacteraceae</taxon>
        <taxon>Marinobacter</taxon>
    </lineage>
</organism>
<keyword evidence="1" id="KW-1133">Transmembrane helix</keyword>